<name>A0ABN8I349_9NEOP</name>
<evidence type="ECO:0000313" key="1">
    <source>
        <dbReference type="EMBL" id="CAH2044206.1"/>
    </source>
</evidence>
<gene>
    <name evidence="1" type="ORF">IPOD504_LOCUS4631</name>
</gene>
<proteinExistence type="predicted"/>
<protein>
    <submittedName>
        <fullName evidence="1">Uncharacterized protein</fullName>
    </submittedName>
</protein>
<evidence type="ECO:0000313" key="2">
    <source>
        <dbReference type="Proteomes" id="UP000837857"/>
    </source>
</evidence>
<dbReference type="Proteomes" id="UP000837857">
    <property type="component" value="Chromosome 15"/>
</dbReference>
<dbReference type="EMBL" id="OW152827">
    <property type="protein sequence ID" value="CAH2044206.1"/>
    <property type="molecule type" value="Genomic_DNA"/>
</dbReference>
<accession>A0ABN8I349</accession>
<feature type="non-terminal residue" evidence="1">
    <location>
        <position position="389"/>
    </location>
</feature>
<organism evidence="1 2">
    <name type="scientific">Iphiclides podalirius</name>
    <name type="common">scarce swallowtail</name>
    <dbReference type="NCBI Taxonomy" id="110791"/>
    <lineage>
        <taxon>Eukaryota</taxon>
        <taxon>Metazoa</taxon>
        <taxon>Ecdysozoa</taxon>
        <taxon>Arthropoda</taxon>
        <taxon>Hexapoda</taxon>
        <taxon>Insecta</taxon>
        <taxon>Pterygota</taxon>
        <taxon>Neoptera</taxon>
        <taxon>Endopterygota</taxon>
        <taxon>Lepidoptera</taxon>
        <taxon>Glossata</taxon>
        <taxon>Ditrysia</taxon>
        <taxon>Papilionoidea</taxon>
        <taxon>Papilionidae</taxon>
        <taxon>Papilioninae</taxon>
        <taxon>Iphiclides</taxon>
    </lineage>
</organism>
<keyword evidence="2" id="KW-1185">Reference proteome</keyword>
<sequence>MQPVVQEGHTNMQLMQNQNSITSENVSSPYHNQGNLDPRMNHMSGARDQMSGGGGISGAGVKNNMNVLGANVGSVGGFTSGVEGHMSGAGREYMNGPGHHVGRIGEQGSGVGGHMAGMGPNIVNMMMSGHKPNANEKPVEEGGILTQPMIIDAPQSPHGQIGVTPIPAQMGTHQSSDRPLQALNQQQYENNQGNFNKPNLNSSNMSNAGKPLQQITPNHCAHGQHAHGIAKFNEMFPGVMTGFGGDLNFDPMALAVQMNPANQQRTAIDTIQKLMCEGMLNVSQQRAGRNAPNQQVVVEKVGGDTLPENEAENEAAKRQVVSDHIGDVDNVDKVQNNGMREQSIPIRNSKARNGLQDIVYTSYPASAAWSFHGHARPSYSVGPRNRTRF</sequence>
<reference evidence="1" key="1">
    <citation type="submission" date="2022-03" db="EMBL/GenBank/DDBJ databases">
        <authorList>
            <person name="Martin H S."/>
        </authorList>
    </citation>
    <scope>NUCLEOTIDE SEQUENCE</scope>
</reference>